<keyword evidence="2" id="KW-0732">Signal</keyword>
<comment type="caution">
    <text evidence="4">The sequence shown here is derived from an EMBL/GenBank/DDBJ whole genome shotgun (WGS) entry which is preliminary data.</text>
</comment>
<dbReference type="GO" id="GO:0004190">
    <property type="term" value="F:aspartic-type endopeptidase activity"/>
    <property type="evidence" value="ECO:0007669"/>
    <property type="project" value="InterPro"/>
</dbReference>
<evidence type="ECO:0000256" key="1">
    <source>
        <dbReference type="ARBA" id="ARBA00007447"/>
    </source>
</evidence>
<evidence type="ECO:0000259" key="3">
    <source>
        <dbReference type="PROSITE" id="PS51767"/>
    </source>
</evidence>
<evidence type="ECO:0000256" key="2">
    <source>
        <dbReference type="SAM" id="SignalP"/>
    </source>
</evidence>
<feature type="chain" id="PRO_5043408143" evidence="2">
    <location>
        <begin position="25"/>
        <end position="422"/>
    </location>
</feature>
<dbReference type="PANTHER" id="PTHR13683:SF827">
    <property type="entry name" value="PEPTIDASE A1 DOMAIN-CONTAINING PROTEIN"/>
    <property type="match status" value="1"/>
</dbReference>
<dbReference type="InterPro" id="IPR021109">
    <property type="entry name" value="Peptidase_aspartic_dom_sf"/>
</dbReference>
<dbReference type="EMBL" id="JACGWM010000001">
    <property type="protein sequence ID" value="KAL0397167.1"/>
    <property type="molecule type" value="Genomic_DNA"/>
</dbReference>
<sequence length="422" mass="46440">MALWPSMAVLLILLVLSCIGEVSSLGEKGVLSLRKLQWAQTGDGRSCFSQKSRTQNGATILEMKHQDYCSGPIRDWERKLQKLLIADDVRVRSIQSQFKNVVSTQVETQIPISSGVRVQTLNYIVTVALGGRNLTMIVDTGSDLAWVQCQPCKLCYSQPEPLFNPLISPSYQSLQCNSQACHTLQFATGNSGSCGNNAPTCNYVVTYGDGSYSHGELGSDHLVLGTTPVENFVFGCGRNNKGLFGAASGLMGLGRSDLSLISQTSNVFGEFSHTACLILMLQLLLSKFWDGGNSYRLRNRNHKATSIYLHGHQDRVLETVLGYPPAPSFSILDTCFNLSAYAEVNIPTLKLWFEGDGQMSVDVSGMFYFVKRDASQVCLALASLAYEDEIGIIGNYQQRNTRVIYDTQQMKVGFAREMCSFS</sequence>
<proteinExistence type="inferred from homology"/>
<feature type="domain" description="Peptidase A1" evidence="3">
    <location>
        <begin position="123"/>
        <end position="422"/>
    </location>
</feature>
<dbReference type="Gene3D" id="2.40.70.10">
    <property type="entry name" value="Acid Proteases"/>
    <property type="match status" value="2"/>
</dbReference>
<evidence type="ECO:0000313" key="4">
    <source>
        <dbReference type="EMBL" id="KAL0397167.1"/>
    </source>
</evidence>
<gene>
    <name evidence="4" type="ORF">Scaly_0165100</name>
</gene>
<dbReference type="FunFam" id="2.40.70.10:FF:000021">
    <property type="entry name" value="Aspartyl protease AED1"/>
    <property type="match status" value="1"/>
</dbReference>
<keyword evidence="4" id="KW-0645">Protease</keyword>
<dbReference type="Pfam" id="PF14543">
    <property type="entry name" value="TAXi_N"/>
    <property type="match status" value="1"/>
</dbReference>
<reference evidence="4" key="2">
    <citation type="journal article" date="2024" name="Plant">
        <title>Genomic evolution and insights into agronomic trait innovations of Sesamum species.</title>
        <authorList>
            <person name="Miao H."/>
            <person name="Wang L."/>
            <person name="Qu L."/>
            <person name="Liu H."/>
            <person name="Sun Y."/>
            <person name="Le M."/>
            <person name="Wang Q."/>
            <person name="Wei S."/>
            <person name="Zheng Y."/>
            <person name="Lin W."/>
            <person name="Duan Y."/>
            <person name="Cao H."/>
            <person name="Xiong S."/>
            <person name="Wang X."/>
            <person name="Wei L."/>
            <person name="Li C."/>
            <person name="Ma Q."/>
            <person name="Ju M."/>
            <person name="Zhao R."/>
            <person name="Li G."/>
            <person name="Mu C."/>
            <person name="Tian Q."/>
            <person name="Mei H."/>
            <person name="Zhang T."/>
            <person name="Gao T."/>
            <person name="Zhang H."/>
        </authorList>
    </citation>
    <scope>NUCLEOTIDE SEQUENCE</scope>
    <source>
        <strain evidence="4">KEN8</strain>
    </source>
</reference>
<dbReference type="SUPFAM" id="SSF50630">
    <property type="entry name" value="Acid proteases"/>
    <property type="match status" value="1"/>
</dbReference>
<accession>A0AAW2SY58</accession>
<organism evidence="4">
    <name type="scientific">Sesamum calycinum</name>
    <dbReference type="NCBI Taxonomy" id="2727403"/>
    <lineage>
        <taxon>Eukaryota</taxon>
        <taxon>Viridiplantae</taxon>
        <taxon>Streptophyta</taxon>
        <taxon>Embryophyta</taxon>
        <taxon>Tracheophyta</taxon>
        <taxon>Spermatophyta</taxon>
        <taxon>Magnoliopsida</taxon>
        <taxon>eudicotyledons</taxon>
        <taxon>Gunneridae</taxon>
        <taxon>Pentapetalae</taxon>
        <taxon>asterids</taxon>
        <taxon>lamiids</taxon>
        <taxon>Lamiales</taxon>
        <taxon>Pedaliaceae</taxon>
        <taxon>Sesamum</taxon>
    </lineage>
</organism>
<dbReference type="AlphaFoldDB" id="A0AAW2SY58"/>
<dbReference type="GO" id="GO:0006508">
    <property type="term" value="P:proteolysis"/>
    <property type="evidence" value="ECO:0007669"/>
    <property type="project" value="UniProtKB-KW"/>
</dbReference>
<dbReference type="Pfam" id="PF14541">
    <property type="entry name" value="TAXi_C"/>
    <property type="match status" value="1"/>
</dbReference>
<dbReference type="PANTHER" id="PTHR13683">
    <property type="entry name" value="ASPARTYL PROTEASES"/>
    <property type="match status" value="1"/>
</dbReference>
<dbReference type="PROSITE" id="PS51767">
    <property type="entry name" value="PEPTIDASE_A1"/>
    <property type="match status" value="1"/>
</dbReference>
<dbReference type="InterPro" id="IPR032799">
    <property type="entry name" value="TAXi_C"/>
</dbReference>
<comment type="similarity">
    <text evidence="1">Belongs to the peptidase A1 family.</text>
</comment>
<reference evidence="4" key="1">
    <citation type="submission" date="2020-06" db="EMBL/GenBank/DDBJ databases">
        <authorList>
            <person name="Li T."/>
            <person name="Hu X."/>
            <person name="Zhang T."/>
            <person name="Song X."/>
            <person name="Zhang H."/>
            <person name="Dai N."/>
            <person name="Sheng W."/>
            <person name="Hou X."/>
            <person name="Wei L."/>
        </authorList>
    </citation>
    <scope>NUCLEOTIDE SEQUENCE</scope>
    <source>
        <strain evidence="4">KEN8</strain>
        <tissue evidence="4">Leaf</tissue>
    </source>
</reference>
<protein>
    <submittedName>
        <fullName evidence="4">Protein ASPARTIC PROTEASE IN GUARD CELL 2</fullName>
    </submittedName>
</protein>
<feature type="signal peptide" evidence="2">
    <location>
        <begin position="1"/>
        <end position="24"/>
    </location>
</feature>
<name>A0AAW2SY58_9LAMI</name>
<dbReference type="InterPro" id="IPR032861">
    <property type="entry name" value="TAXi_N"/>
</dbReference>
<dbReference type="InterPro" id="IPR033121">
    <property type="entry name" value="PEPTIDASE_A1"/>
</dbReference>
<dbReference type="InterPro" id="IPR001461">
    <property type="entry name" value="Aspartic_peptidase_A1"/>
</dbReference>
<keyword evidence="4" id="KW-0378">Hydrolase</keyword>